<dbReference type="RefSeq" id="WP_345424055.1">
    <property type="nucleotide sequence ID" value="NZ_BAABGT010000083.1"/>
</dbReference>
<accession>A0ABP8RY98</accession>
<keyword evidence="2" id="KW-1185">Reference proteome</keyword>
<comment type="caution">
    <text evidence="1">The sequence shown here is derived from an EMBL/GenBank/DDBJ whole genome shotgun (WGS) entry which is preliminary data.</text>
</comment>
<gene>
    <name evidence="1" type="ORF">GCM10023175_52350</name>
</gene>
<name>A0ABP8RY98_9PSEU</name>
<organism evidence="1 2">
    <name type="scientific">Pseudonocardia xishanensis</name>
    <dbReference type="NCBI Taxonomy" id="630995"/>
    <lineage>
        <taxon>Bacteria</taxon>
        <taxon>Bacillati</taxon>
        <taxon>Actinomycetota</taxon>
        <taxon>Actinomycetes</taxon>
        <taxon>Pseudonocardiales</taxon>
        <taxon>Pseudonocardiaceae</taxon>
        <taxon>Pseudonocardia</taxon>
    </lineage>
</organism>
<sequence>MIGSADPWHVQNVPPDAVRSKSVVQFDPLPEIGREVADRYYRGAHTGYARRFMRAMPDIVSYHIGLATGGFDIAGGFAAPPPTFRYLTMRFATSAGLDIPAELADRLAEDHRVFLCNIRGFGVAESVRFDRLGRATSLQRYQFEYERTDDEPDAVSAERLDRQVSSIERLIGEAFGARLLVVDRVVAERRPLAIDQPGQRLSAELLPRSNRTAFISVYFDQEEWAQEWFGRDDVRAAVLGTGWSAVRGAKIDEECGLDRR</sequence>
<evidence type="ECO:0000313" key="1">
    <source>
        <dbReference type="EMBL" id="GAA4554436.1"/>
    </source>
</evidence>
<proteinExistence type="predicted"/>
<dbReference type="Proteomes" id="UP001501598">
    <property type="component" value="Unassembled WGS sequence"/>
</dbReference>
<reference evidence="2" key="1">
    <citation type="journal article" date="2019" name="Int. J. Syst. Evol. Microbiol.">
        <title>The Global Catalogue of Microorganisms (GCM) 10K type strain sequencing project: providing services to taxonomists for standard genome sequencing and annotation.</title>
        <authorList>
            <consortium name="The Broad Institute Genomics Platform"/>
            <consortium name="The Broad Institute Genome Sequencing Center for Infectious Disease"/>
            <person name="Wu L."/>
            <person name="Ma J."/>
        </authorList>
    </citation>
    <scope>NUCLEOTIDE SEQUENCE [LARGE SCALE GENOMIC DNA]</scope>
    <source>
        <strain evidence="2">JCM 17906</strain>
    </source>
</reference>
<protein>
    <submittedName>
        <fullName evidence="1">Uncharacterized protein</fullName>
    </submittedName>
</protein>
<dbReference type="EMBL" id="BAABGT010000083">
    <property type="protein sequence ID" value="GAA4554436.1"/>
    <property type="molecule type" value="Genomic_DNA"/>
</dbReference>
<evidence type="ECO:0000313" key="2">
    <source>
        <dbReference type="Proteomes" id="UP001501598"/>
    </source>
</evidence>